<reference evidence="2" key="1">
    <citation type="submission" date="2018-05" db="EMBL/GenBank/DDBJ databases">
        <authorList>
            <person name="Lanie J.A."/>
            <person name="Ng W.-L."/>
            <person name="Kazmierczak K.M."/>
            <person name="Andrzejewski T.M."/>
            <person name="Davidsen T.M."/>
            <person name="Wayne K.J."/>
            <person name="Tettelin H."/>
            <person name="Glass J.I."/>
            <person name="Rusch D."/>
            <person name="Podicherti R."/>
            <person name="Tsui H.-C.T."/>
            <person name="Winkler M.E."/>
        </authorList>
    </citation>
    <scope>NUCLEOTIDE SEQUENCE</scope>
</reference>
<dbReference type="InterPro" id="IPR042298">
    <property type="entry name" value="P-CP_red_C"/>
</dbReference>
<dbReference type="Gene3D" id="1.10.8.550">
    <property type="entry name" value="Proto-chlorophyllide reductase 57 kD subunit B"/>
    <property type="match status" value="3"/>
</dbReference>
<dbReference type="Pfam" id="PF08369">
    <property type="entry name" value="PCP_red"/>
    <property type="match status" value="1"/>
</dbReference>
<proteinExistence type="predicted"/>
<evidence type="ECO:0000259" key="1">
    <source>
        <dbReference type="Pfam" id="PF08369"/>
    </source>
</evidence>
<dbReference type="GO" id="GO:0016491">
    <property type="term" value="F:oxidoreductase activity"/>
    <property type="evidence" value="ECO:0007669"/>
    <property type="project" value="InterPro"/>
</dbReference>
<accession>A0A381USL1</accession>
<sequence length="277" mass="32517">MNEKTPSTEIIDHPYARENNVEWHPDAWERVKHAPEFVRPGIRKLMVQRCVKRGYKIVTSDFLTEIRNESMMLVSKRVKGFGFEELTMDSFEVAKEKMRQSPRKVEVIEEIEDFLSMRTEKKDDIVEKFKSYMEVTPSSGMPWNKEALEKMEKVPPFVLGMAKQTIEARARERGDKMVTPSIIEEVFTNIMPASAKQAMGIEVTEDELKEEQTETDAPQDIPEFELKWHDDALQKVMRIPISFIRNMAVKRIEQEVKKEGPDKEVTMELFEKYRFSF</sequence>
<dbReference type="GO" id="GO:0015979">
    <property type="term" value="P:photosynthesis"/>
    <property type="evidence" value="ECO:0007669"/>
    <property type="project" value="InterPro"/>
</dbReference>
<gene>
    <name evidence="2" type="ORF">METZ01_LOCUS84016</name>
</gene>
<protein>
    <recommendedName>
        <fullName evidence="1">Light-independent protochlorophyllide reductase subunit B-like C-terminal domain-containing protein</fullName>
    </recommendedName>
</protein>
<dbReference type="EMBL" id="UINC01007054">
    <property type="protein sequence ID" value="SVA31162.1"/>
    <property type="molecule type" value="Genomic_DNA"/>
</dbReference>
<evidence type="ECO:0000313" key="2">
    <source>
        <dbReference type="EMBL" id="SVA31162.1"/>
    </source>
</evidence>
<dbReference type="GO" id="GO:0015995">
    <property type="term" value="P:chlorophyll biosynthetic process"/>
    <property type="evidence" value="ECO:0007669"/>
    <property type="project" value="InterPro"/>
</dbReference>
<organism evidence="2">
    <name type="scientific">marine metagenome</name>
    <dbReference type="NCBI Taxonomy" id="408172"/>
    <lineage>
        <taxon>unclassified sequences</taxon>
        <taxon>metagenomes</taxon>
        <taxon>ecological metagenomes</taxon>
    </lineage>
</organism>
<dbReference type="AlphaFoldDB" id="A0A381USL1"/>
<feature type="domain" description="Light-independent protochlorophyllide reductase subunit B-like C-terminal" evidence="1">
    <location>
        <begin position="143"/>
        <end position="185"/>
    </location>
</feature>
<dbReference type="InterPro" id="IPR013580">
    <property type="entry name" value="LI-POR_suB-like_C"/>
</dbReference>
<name>A0A381USL1_9ZZZZ</name>